<accession>A0AAU7Q3U3</accession>
<organism evidence="1">
    <name type="scientific">Wolbachia endosymbiont of Armadillidium arcangelii</name>
    <dbReference type="NCBI Taxonomy" id="3158571"/>
    <lineage>
        <taxon>Bacteria</taxon>
        <taxon>Pseudomonadati</taxon>
        <taxon>Pseudomonadota</taxon>
        <taxon>Alphaproteobacteria</taxon>
        <taxon>Rickettsiales</taxon>
        <taxon>Anaplasmataceae</taxon>
        <taxon>Wolbachieae</taxon>
        <taxon>Wolbachia</taxon>
    </lineage>
</organism>
<gene>
    <name evidence="1" type="ORF">ABLO99_06700</name>
</gene>
<dbReference type="AlphaFoldDB" id="A0AAU7Q3U3"/>
<dbReference type="EMBL" id="CP157942">
    <property type="protein sequence ID" value="XBS66871.1"/>
    <property type="molecule type" value="Genomic_DNA"/>
</dbReference>
<protein>
    <submittedName>
        <fullName evidence="1">Uncharacterized protein</fullName>
    </submittedName>
</protein>
<reference evidence="1" key="1">
    <citation type="submission" date="2024-06" db="EMBL/GenBank/DDBJ databases">
        <authorList>
            <person name="Dussert Y."/>
            <person name="Peccoud J."/>
            <person name="Pigeault R."/>
        </authorList>
    </citation>
    <scope>NUCLEOTIDE SEQUENCE</scope>
    <source>
        <strain evidence="1">WArc</strain>
    </source>
</reference>
<dbReference type="RefSeq" id="WP_349967341.1">
    <property type="nucleotide sequence ID" value="NZ_CP157942.1"/>
</dbReference>
<proteinExistence type="predicted"/>
<evidence type="ECO:0000313" key="1">
    <source>
        <dbReference type="EMBL" id="XBS66871.1"/>
    </source>
</evidence>
<name>A0AAU7Q3U3_9RICK</name>
<sequence length="253" mass="28338">MLTGENEKSTSILAKVGNVASRVGSFLGRGIKILVKGAVYPIWPKNWFKSWDEMRHDIKNGGRSIIGNPLEEYDPLIETTQASKDLGVQITEQKKGTGKVAFLASRTLTGDVPYLSSEQLGEIKKELPNINIFKEENKIVIEVDVEGIIQEIKDKNPGMDEKAIKKCALEEIYNKVDCDLKNLAKITGGEFKIHTDPKLLYGIAEKLYNGYNNQKQRSSEVASSMTVKKSSEEFLNSWRSKVDKHENIGGYEL</sequence>